<evidence type="ECO:0000256" key="4">
    <source>
        <dbReference type="ARBA" id="ARBA00022475"/>
    </source>
</evidence>
<gene>
    <name evidence="10" type="ORF">D3Z33_05775</name>
</gene>
<reference evidence="10 11" key="1">
    <citation type="submission" date="2018-08" db="EMBL/GenBank/DDBJ databases">
        <title>Murine metabolic-syndrome-specific gut microbial biobank.</title>
        <authorList>
            <person name="Liu C."/>
        </authorList>
    </citation>
    <scope>NUCLEOTIDE SEQUENCE [LARGE SCALE GENOMIC DNA]</scope>
    <source>
        <strain evidence="10 11">583</strain>
    </source>
</reference>
<dbReference type="Proteomes" id="UP000467132">
    <property type="component" value="Unassembled WGS sequence"/>
</dbReference>
<feature type="transmembrane region" description="Helical" evidence="9">
    <location>
        <begin position="95"/>
        <end position="116"/>
    </location>
</feature>
<feature type="transmembrane region" description="Helical" evidence="9">
    <location>
        <begin position="62"/>
        <end position="89"/>
    </location>
</feature>
<dbReference type="Pfam" id="PF01235">
    <property type="entry name" value="Na_Ala_symp"/>
    <property type="match status" value="1"/>
</dbReference>
<feature type="transmembrane region" description="Helical" evidence="9">
    <location>
        <begin position="175"/>
        <end position="196"/>
    </location>
</feature>
<evidence type="ECO:0000256" key="9">
    <source>
        <dbReference type="RuleBase" id="RU363064"/>
    </source>
</evidence>
<feature type="transmembrane region" description="Helical" evidence="9">
    <location>
        <begin position="387"/>
        <end position="407"/>
    </location>
</feature>
<evidence type="ECO:0000313" key="10">
    <source>
        <dbReference type="EMBL" id="NBI06368.1"/>
    </source>
</evidence>
<organism evidence="10 11">
    <name type="scientific">Senegalia massiliensis</name>
    <dbReference type="NCBI Taxonomy" id="1720316"/>
    <lineage>
        <taxon>Bacteria</taxon>
        <taxon>Bacillati</taxon>
        <taxon>Bacillota</taxon>
        <taxon>Clostridia</taxon>
        <taxon>Eubacteriales</taxon>
        <taxon>Clostridiaceae</taxon>
        <taxon>Senegalia</taxon>
    </lineage>
</organism>
<feature type="transmembrane region" description="Helical" evidence="9">
    <location>
        <begin position="208"/>
        <end position="227"/>
    </location>
</feature>
<comment type="subcellular location">
    <subcellularLocation>
        <location evidence="1 9">Cell membrane</location>
        <topology evidence="1 9">Multi-pass membrane protein</topology>
    </subcellularLocation>
</comment>
<dbReference type="PANTHER" id="PTHR30330">
    <property type="entry name" value="AGSS FAMILY TRANSPORTER, SODIUM-ALANINE"/>
    <property type="match status" value="1"/>
</dbReference>
<sequence>MDLFSEILKNISDFLWGTPLLILLLGTGIFLSVKLKLIQLFKFRASFKSLFSKSDNEGDISPFQALTTALAASIGTGNIVGVATAIAAGGPGALFWMWITAFFGMATKYAEAVLAIKYRVRKEDGEIAGGPMYYIEKGLGKKWLGKTFAFFAVIASFGIGNTVQSNSIADALNNSFNISPLITGLVIALLTGLVIIGGIKNIGKVTGVLVPFMAGAYILGCFVILLFNIETLPNAFKLIFSDAFTGSAAAGGFAGSTVMYAIKSGVSRGVFSNEAGLGSAPIAQAAAQTESPASQGLIAMLDTFIDTIIVCTFTGLVIISTGAWASGLNGAELTSEAFNKGLPGPGGFIVSFGIIFFAFSTILGWSYYGEKCLEYLFGSKSIKYYRIIFVIAIVIGATAKLKLVWFLADIMNALMAAPNLIGLIGLSSVVVLETKKYFEKSKL</sequence>
<dbReference type="PRINTS" id="PR00175">
    <property type="entry name" value="NAALASMPORT"/>
</dbReference>
<dbReference type="OrthoDB" id="9804874at2"/>
<evidence type="ECO:0000256" key="7">
    <source>
        <dbReference type="ARBA" id="ARBA00022989"/>
    </source>
</evidence>
<keyword evidence="5 9" id="KW-0812">Transmembrane</keyword>
<dbReference type="GO" id="GO:0005886">
    <property type="term" value="C:plasma membrane"/>
    <property type="evidence" value="ECO:0007669"/>
    <property type="project" value="UniProtKB-SubCell"/>
</dbReference>
<evidence type="ECO:0000256" key="5">
    <source>
        <dbReference type="ARBA" id="ARBA00022692"/>
    </source>
</evidence>
<evidence type="ECO:0000256" key="1">
    <source>
        <dbReference type="ARBA" id="ARBA00004651"/>
    </source>
</evidence>
<keyword evidence="11" id="KW-1185">Reference proteome</keyword>
<evidence type="ECO:0000256" key="2">
    <source>
        <dbReference type="ARBA" id="ARBA00009261"/>
    </source>
</evidence>
<dbReference type="InterPro" id="IPR001463">
    <property type="entry name" value="Na/Ala_symport"/>
</dbReference>
<keyword evidence="3 9" id="KW-0813">Transport</keyword>
<feature type="transmembrane region" description="Helical" evidence="9">
    <location>
        <begin position="304"/>
        <end position="326"/>
    </location>
</feature>
<protein>
    <submittedName>
        <fullName evidence="10">Sodium:alanine symporter family protein</fullName>
    </submittedName>
</protein>
<feature type="transmembrane region" description="Helical" evidence="9">
    <location>
        <begin position="143"/>
        <end position="163"/>
    </location>
</feature>
<accession>A0A845QYX0</accession>
<feature type="transmembrane region" description="Helical" evidence="9">
    <location>
        <begin position="346"/>
        <end position="367"/>
    </location>
</feature>
<dbReference type="FunFam" id="1.20.1740.10:FF:000004">
    <property type="entry name" value="Sodium:alanine symporter family protein"/>
    <property type="match status" value="1"/>
</dbReference>
<feature type="transmembrane region" description="Helical" evidence="9">
    <location>
        <begin position="413"/>
        <end position="432"/>
    </location>
</feature>
<proteinExistence type="inferred from homology"/>
<evidence type="ECO:0000256" key="6">
    <source>
        <dbReference type="ARBA" id="ARBA00022847"/>
    </source>
</evidence>
<keyword evidence="8 9" id="KW-0472">Membrane</keyword>
<feature type="transmembrane region" description="Helical" evidence="9">
    <location>
        <begin position="239"/>
        <end position="262"/>
    </location>
</feature>
<dbReference type="NCBIfam" id="TIGR00835">
    <property type="entry name" value="agcS"/>
    <property type="match status" value="1"/>
</dbReference>
<evidence type="ECO:0000256" key="8">
    <source>
        <dbReference type="ARBA" id="ARBA00023136"/>
    </source>
</evidence>
<dbReference type="RefSeq" id="WP_160196854.1">
    <property type="nucleotide sequence ID" value="NZ_QXXA01000006.1"/>
</dbReference>
<dbReference type="PANTHER" id="PTHR30330:SF3">
    <property type="entry name" value="TRANSCRIPTIONAL REGULATOR, LRP FAMILY"/>
    <property type="match status" value="1"/>
</dbReference>
<keyword evidence="4 9" id="KW-1003">Cell membrane</keyword>
<keyword evidence="7 9" id="KW-1133">Transmembrane helix</keyword>
<dbReference type="AlphaFoldDB" id="A0A845QYX0"/>
<evidence type="ECO:0000256" key="3">
    <source>
        <dbReference type="ARBA" id="ARBA00022448"/>
    </source>
</evidence>
<dbReference type="EMBL" id="QXXA01000006">
    <property type="protein sequence ID" value="NBI06368.1"/>
    <property type="molecule type" value="Genomic_DNA"/>
</dbReference>
<feature type="transmembrane region" description="Helical" evidence="9">
    <location>
        <begin position="20"/>
        <end position="41"/>
    </location>
</feature>
<comment type="caution">
    <text evidence="10">The sequence shown here is derived from an EMBL/GenBank/DDBJ whole genome shotgun (WGS) entry which is preliminary data.</text>
</comment>
<comment type="similarity">
    <text evidence="2 9">Belongs to the alanine or glycine:cation symporter (AGCS) (TC 2.A.25) family.</text>
</comment>
<keyword evidence="6 9" id="KW-0769">Symport</keyword>
<dbReference type="Gene3D" id="1.20.1740.10">
    <property type="entry name" value="Amino acid/polyamine transporter I"/>
    <property type="match status" value="1"/>
</dbReference>
<evidence type="ECO:0000313" key="11">
    <source>
        <dbReference type="Proteomes" id="UP000467132"/>
    </source>
</evidence>
<dbReference type="PROSITE" id="PS00873">
    <property type="entry name" value="NA_ALANINE_SYMP"/>
    <property type="match status" value="1"/>
</dbReference>
<dbReference type="GO" id="GO:0005283">
    <property type="term" value="F:amino acid:sodium symporter activity"/>
    <property type="evidence" value="ECO:0007669"/>
    <property type="project" value="InterPro"/>
</dbReference>
<name>A0A845QYX0_9CLOT</name>